<dbReference type="CDD" id="cd08261">
    <property type="entry name" value="Zn_ADH7"/>
    <property type="match status" value="1"/>
</dbReference>
<dbReference type="Gene3D" id="3.40.50.720">
    <property type="entry name" value="NAD(P)-binding Rossmann-like Domain"/>
    <property type="match status" value="1"/>
</dbReference>
<dbReference type="Proteomes" id="UP000031866">
    <property type="component" value="Chromosome"/>
</dbReference>
<dbReference type="SUPFAM" id="SSF50129">
    <property type="entry name" value="GroES-like"/>
    <property type="match status" value="1"/>
</dbReference>
<dbReference type="SMART" id="SM00829">
    <property type="entry name" value="PKS_ER"/>
    <property type="match status" value="1"/>
</dbReference>
<dbReference type="Pfam" id="PF08240">
    <property type="entry name" value="ADH_N"/>
    <property type="match status" value="1"/>
</dbReference>
<dbReference type="EMBL" id="CP010086">
    <property type="protein sequence ID" value="AJH00475.1"/>
    <property type="molecule type" value="Genomic_DNA"/>
</dbReference>
<dbReference type="Gene3D" id="3.90.180.10">
    <property type="entry name" value="Medium-chain alcohol dehydrogenases, catalytic domain"/>
    <property type="match status" value="1"/>
</dbReference>
<keyword evidence="1 4" id="KW-0479">Metal-binding</keyword>
<evidence type="ECO:0000256" key="3">
    <source>
        <dbReference type="ARBA" id="ARBA00023002"/>
    </source>
</evidence>
<name>A0A0B5QDZ1_CLOBE</name>
<evidence type="ECO:0000259" key="5">
    <source>
        <dbReference type="SMART" id="SM00829"/>
    </source>
</evidence>
<dbReference type="InterPro" id="IPR002328">
    <property type="entry name" value="ADH_Zn_CS"/>
</dbReference>
<dbReference type="KEGG" id="cbei:LF65_03927"/>
<evidence type="ECO:0000256" key="1">
    <source>
        <dbReference type="ARBA" id="ARBA00022723"/>
    </source>
</evidence>
<dbReference type="GO" id="GO:0016491">
    <property type="term" value="F:oxidoreductase activity"/>
    <property type="evidence" value="ECO:0007669"/>
    <property type="project" value="UniProtKB-KW"/>
</dbReference>
<feature type="domain" description="Enoyl reductase (ER)" evidence="5">
    <location>
        <begin position="7"/>
        <end position="336"/>
    </location>
</feature>
<comment type="similarity">
    <text evidence="4">Belongs to the zinc-containing alcohol dehydrogenase family.</text>
</comment>
<dbReference type="PANTHER" id="PTHR43401:SF2">
    <property type="entry name" value="L-THREONINE 3-DEHYDROGENASE"/>
    <property type="match status" value="1"/>
</dbReference>
<dbReference type="Pfam" id="PF00107">
    <property type="entry name" value="ADH_zinc_N"/>
    <property type="match status" value="1"/>
</dbReference>
<reference evidence="7" key="1">
    <citation type="submission" date="2014-12" db="EMBL/GenBank/DDBJ databases">
        <title>Genome sequence of Clostridium beijerinckii strain 59B.</title>
        <authorList>
            <person name="Little G.T."/>
            <person name="Minton N.P."/>
        </authorList>
    </citation>
    <scope>NUCLEOTIDE SEQUENCE [LARGE SCALE GENOMIC DNA]</scope>
    <source>
        <strain evidence="7">59B</strain>
    </source>
</reference>
<dbReference type="InterPro" id="IPR013149">
    <property type="entry name" value="ADH-like_C"/>
</dbReference>
<gene>
    <name evidence="6" type="ORF">LF65_03927</name>
</gene>
<dbReference type="InterPro" id="IPR036291">
    <property type="entry name" value="NAD(P)-bd_dom_sf"/>
</dbReference>
<evidence type="ECO:0000313" key="7">
    <source>
        <dbReference type="Proteomes" id="UP000031866"/>
    </source>
</evidence>
<keyword evidence="2 4" id="KW-0862">Zinc</keyword>
<sequence length="340" mass="36853">MKTVMINKPNDLQIIEMDKPLITEHDNVLIKMKAAGICGSDVHIYHGQNAAATYPRVIGHEMVGEVVEVGSNITKIKVGDRVIVDQVVNCGECYACRKGRGNVCASLKVRGVHIHGGYREYIAVPESDVYVLPDNLSYEDAVMIEPATIAVQSCSRAELSKEDTLLILGCGALGSSILKIARLSGATIIAVDVVDEKIEEAKKNGASYGINLLKEDVVARARELTGGYGPTVSIDAACTKDSLATLLELTGNAGRVITMGFSVEPTAVTQFKITAKELDVRGSRLQNKKFQEVLNLVAEGKLDLTNSISHKFNFLDAQKAFDFVDSRDPSIRKIVLTFDN</sequence>
<dbReference type="AlphaFoldDB" id="A0A0B5QDZ1"/>
<keyword evidence="3" id="KW-0560">Oxidoreductase</keyword>
<evidence type="ECO:0000313" key="6">
    <source>
        <dbReference type="EMBL" id="AJH00475.1"/>
    </source>
</evidence>
<dbReference type="InterPro" id="IPR013154">
    <property type="entry name" value="ADH-like_N"/>
</dbReference>
<dbReference type="RefSeq" id="WP_041898259.1">
    <property type="nucleotide sequence ID" value="NZ_CP010086.2"/>
</dbReference>
<dbReference type="SUPFAM" id="SSF51735">
    <property type="entry name" value="NAD(P)-binding Rossmann-fold domains"/>
    <property type="match status" value="1"/>
</dbReference>
<evidence type="ECO:0000256" key="2">
    <source>
        <dbReference type="ARBA" id="ARBA00022833"/>
    </source>
</evidence>
<dbReference type="PANTHER" id="PTHR43401">
    <property type="entry name" value="L-THREONINE 3-DEHYDROGENASE"/>
    <property type="match status" value="1"/>
</dbReference>
<evidence type="ECO:0000256" key="4">
    <source>
        <dbReference type="RuleBase" id="RU361277"/>
    </source>
</evidence>
<dbReference type="PROSITE" id="PS00059">
    <property type="entry name" value="ADH_ZINC"/>
    <property type="match status" value="1"/>
</dbReference>
<proteinExistence type="inferred from homology"/>
<accession>A0A0B5QDZ1</accession>
<comment type="cofactor">
    <cofactor evidence="4">
        <name>Zn(2+)</name>
        <dbReference type="ChEBI" id="CHEBI:29105"/>
    </cofactor>
</comment>
<dbReference type="InterPro" id="IPR050129">
    <property type="entry name" value="Zn_alcohol_dh"/>
</dbReference>
<protein>
    <submittedName>
        <fullName evidence="6">Zn-dependent alcohol dehydrogenase</fullName>
    </submittedName>
</protein>
<organism evidence="6 7">
    <name type="scientific">Clostridium beijerinckii</name>
    <name type="common">Clostridium MP</name>
    <dbReference type="NCBI Taxonomy" id="1520"/>
    <lineage>
        <taxon>Bacteria</taxon>
        <taxon>Bacillati</taxon>
        <taxon>Bacillota</taxon>
        <taxon>Clostridia</taxon>
        <taxon>Eubacteriales</taxon>
        <taxon>Clostridiaceae</taxon>
        <taxon>Clostridium</taxon>
    </lineage>
</organism>
<dbReference type="GO" id="GO:0008270">
    <property type="term" value="F:zinc ion binding"/>
    <property type="evidence" value="ECO:0007669"/>
    <property type="project" value="InterPro"/>
</dbReference>
<dbReference type="STRING" id="1520.LF65_03927"/>
<dbReference type="InterPro" id="IPR011032">
    <property type="entry name" value="GroES-like_sf"/>
</dbReference>
<dbReference type="InterPro" id="IPR020843">
    <property type="entry name" value="ER"/>
</dbReference>
<dbReference type="OrthoDB" id="9769198at2"/>